<protein>
    <submittedName>
        <fullName evidence="2">Uncharacterized protein</fullName>
    </submittedName>
</protein>
<gene>
    <name evidence="2" type="ORF">EVAR_60129_1</name>
</gene>
<dbReference type="Proteomes" id="UP000299102">
    <property type="component" value="Unassembled WGS sequence"/>
</dbReference>
<feature type="region of interest" description="Disordered" evidence="1">
    <location>
        <begin position="34"/>
        <end position="86"/>
    </location>
</feature>
<accession>A0A4C2A6J4</accession>
<comment type="caution">
    <text evidence="2">The sequence shown here is derived from an EMBL/GenBank/DDBJ whole genome shotgun (WGS) entry which is preliminary data.</text>
</comment>
<name>A0A4C2A6J4_EUMVA</name>
<evidence type="ECO:0000313" key="3">
    <source>
        <dbReference type="Proteomes" id="UP000299102"/>
    </source>
</evidence>
<evidence type="ECO:0000313" key="2">
    <source>
        <dbReference type="EMBL" id="GBP94779.1"/>
    </source>
</evidence>
<reference evidence="2 3" key="1">
    <citation type="journal article" date="2019" name="Commun. Biol.">
        <title>The bagworm genome reveals a unique fibroin gene that provides high tensile strength.</title>
        <authorList>
            <person name="Kono N."/>
            <person name="Nakamura H."/>
            <person name="Ohtoshi R."/>
            <person name="Tomita M."/>
            <person name="Numata K."/>
            <person name="Arakawa K."/>
        </authorList>
    </citation>
    <scope>NUCLEOTIDE SEQUENCE [LARGE SCALE GENOMIC DNA]</scope>
</reference>
<organism evidence="2 3">
    <name type="scientific">Eumeta variegata</name>
    <name type="common">Bagworm moth</name>
    <name type="synonym">Eumeta japonica</name>
    <dbReference type="NCBI Taxonomy" id="151549"/>
    <lineage>
        <taxon>Eukaryota</taxon>
        <taxon>Metazoa</taxon>
        <taxon>Ecdysozoa</taxon>
        <taxon>Arthropoda</taxon>
        <taxon>Hexapoda</taxon>
        <taxon>Insecta</taxon>
        <taxon>Pterygota</taxon>
        <taxon>Neoptera</taxon>
        <taxon>Endopterygota</taxon>
        <taxon>Lepidoptera</taxon>
        <taxon>Glossata</taxon>
        <taxon>Ditrysia</taxon>
        <taxon>Tineoidea</taxon>
        <taxon>Psychidae</taxon>
        <taxon>Oiketicinae</taxon>
        <taxon>Eumeta</taxon>
    </lineage>
</organism>
<evidence type="ECO:0000256" key="1">
    <source>
        <dbReference type="SAM" id="MobiDB-lite"/>
    </source>
</evidence>
<sequence>MRSPPHSSDFSLVAHGRARTSTHRLFCRARLQITPRPPESAPAPTRVAATCGRRPHAAVPRAADPRTGRAPPAARPAPRPARRPSRRLALLPALRVPRVPFGPACYLSSYLLPTRAPATGPQISDSDIE</sequence>
<proteinExistence type="predicted"/>
<dbReference type="AlphaFoldDB" id="A0A4C2A6J4"/>
<keyword evidence="3" id="KW-1185">Reference proteome</keyword>
<dbReference type="EMBL" id="BGZK01002547">
    <property type="protein sequence ID" value="GBP94779.1"/>
    <property type="molecule type" value="Genomic_DNA"/>
</dbReference>